<dbReference type="AlphaFoldDB" id="A0A9P4GAD2"/>
<protein>
    <submittedName>
        <fullName evidence="2">Uncharacterized protein</fullName>
    </submittedName>
</protein>
<keyword evidence="3" id="KW-1185">Reference proteome</keyword>
<dbReference type="RefSeq" id="XP_040784691.1">
    <property type="nucleotide sequence ID" value="XM_040934090.1"/>
</dbReference>
<dbReference type="PANTHER" id="PTHR38795:SF1">
    <property type="entry name" value="DUF6604 DOMAIN-CONTAINING PROTEIN"/>
    <property type="match status" value="1"/>
</dbReference>
<name>A0A9P4GAD2_9PLEO</name>
<feature type="region of interest" description="Disordered" evidence="1">
    <location>
        <begin position="395"/>
        <end position="418"/>
    </location>
</feature>
<evidence type="ECO:0000313" key="3">
    <source>
        <dbReference type="Proteomes" id="UP000800039"/>
    </source>
</evidence>
<gene>
    <name evidence="2" type="ORF">K460DRAFT_370122</name>
</gene>
<evidence type="ECO:0000313" key="2">
    <source>
        <dbReference type="EMBL" id="KAF1842128.1"/>
    </source>
</evidence>
<evidence type="ECO:0000256" key="1">
    <source>
        <dbReference type="SAM" id="MobiDB-lite"/>
    </source>
</evidence>
<dbReference type="GeneID" id="63851341"/>
<proteinExistence type="predicted"/>
<comment type="caution">
    <text evidence="2">The sequence shown here is derived from an EMBL/GenBank/DDBJ whole genome shotgun (WGS) entry which is preliminary data.</text>
</comment>
<dbReference type="EMBL" id="ML976618">
    <property type="protein sequence ID" value="KAF1842128.1"/>
    <property type="molecule type" value="Genomic_DNA"/>
</dbReference>
<sequence>MLMSQRRFETWAVFAMQILWDTQRELGPMLQIGSQLLGKTARELIESYQVYLNTEGLDKVGGLHKMFRSDMEARRNHIVAVALDVEFQPVTDQREEKVPWKVLELQGFSLLQCHPALCGLILADIRDEHHRTSFDMAGDQCQILVAAHLYNAAHQSEFLSKDVQWADMDWFIEQQGSDWIFVGARPQQGIEIARRLGLARGLGITRYAKDYKYPKSGLGSEGIHCVRGKNRRLDYLARLSQLSYERQGNPYKKISGSSRAKEDILVMLDALIKDYLGPEGASTKLSPLDTLCTFKDAVQMDEFALNFDVMEFYLRCMELLRKIQDHCLTHAPLDYPEEMFDKGIGMNTVTAELLHDLSGRPRFHGIMFPHAVTMLRNVIVEEGSAVLTKARARQHQKKLQHTETGNEVEPSFENPPEDDLPVKLRSQCGFMVFQDENGDCRMLFDSR</sequence>
<dbReference type="PANTHER" id="PTHR38795">
    <property type="entry name" value="DUF6604 DOMAIN-CONTAINING PROTEIN"/>
    <property type="match status" value="1"/>
</dbReference>
<dbReference type="Proteomes" id="UP000800039">
    <property type="component" value="Unassembled WGS sequence"/>
</dbReference>
<organism evidence="2 3">
    <name type="scientific">Cucurbitaria berberidis CBS 394.84</name>
    <dbReference type="NCBI Taxonomy" id="1168544"/>
    <lineage>
        <taxon>Eukaryota</taxon>
        <taxon>Fungi</taxon>
        <taxon>Dikarya</taxon>
        <taxon>Ascomycota</taxon>
        <taxon>Pezizomycotina</taxon>
        <taxon>Dothideomycetes</taxon>
        <taxon>Pleosporomycetidae</taxon>
        <taxon>Pleosporales</taxon>
        <taxon>Pleosporineae</taxon>
        <taxon>Cucurbitariaceae</taxon>
        <taxon>Cucurbitaria</taxon>
    </lineage>
</organism>
<reference evidence="2" key="1">
    <citation type="submission" date="2020-01" db="EMBL/GenBank/DDBJ databases">
        <authorList>
            <consortium name="DOE Joint Genome Institute"/>
            <person name="Haridas S."/>
            <person name="Albert R."/>
            <person name="Binder M."/>
            <person name="Bloem J."/>
            <person name="Labutti K."/>
            <person name="Salamov A."/>
            <person name="Andreopoulos B."/>
            <person name="Baker S.E."/>
            <person name="Barry K."/>
            <person name="Bills G."/>
            <person name="Bluhm B.H."/>
            <person name="Cannon C."/>
            <person name="Castanera R."/>
            <person name="Culley D.E."/>
            <person name="Daum C."/>
            <person name="Ezra D."/>
            <person name="Gonzalez J.B."/>
            <person name="Henrissat B."/>
            <person name="Kuo A."/>
            <person name="Liang C."/>
            <person name="Lipzen A."/>
            <person name="Lutzoni F."/>
            <person name="Magnuson J."/>
            <person name="Mondo S."/>
            <person name="Nolan M."/>
            <person name="Ohm R."/>
            <person name="Pangilinan J."/>
            <person name="Park H.-J."/>
            <person name="Ramirez L."/>
            <person name="Alfaro M."/>
            <person name="Sun H."/>
            <person name="Tritt A."/>
            <person name="Yoshinaga Y."/>
            <person name="Zwiers L.-H."/>
            <person name="Turgeon B.G."/>
            <person name="Goodwin S.B."/>
            <person name="Spatafora J.W."/>
            <person name="Crous P.W."/>
            <person name="Grigoriev I.V."/>
        </authorList>
    </citation>
    <scope>NUCLEOTIDE SEQUENCE</scope>
    <source>
        <strain evidence="2">CBS 394.84</strain>
    </source>
</reference>
<accession>A0A9P4GAD2</accession>
<dbReference type="OrthoDB" id="3640263at2759"/>